<feature type="compositionally biased region" description="Basic residues" evidence="4">
    <location>
        <begin position="366"/>
        <end position="384"/>
    </location>
</feature>
<feature type="compositionally biased region" description="Basic residues" evidence="4">
    <location>
        <begin position="1"/>
        <end position="12"/>
    </location>
</feature>
<evidence type="ECO:0000313" key="6">
    <source>
        <dbReference type="EMBL" id="KAF1770722.1"/>
    </source>
</evidence>
<evidence type="ECO:0000256" key="2">
    <source>
        <dbReference type="ARBA" id="ARBA00022833"/>
    </source>
</evidence>
<comment type="caution">
    <text evidence="6">The sequence shown here is derived from an EMBL/GenBank/DDBJ whole genome shotgun (WGS) entry which is preliminary data.</text>
</comment>
<dbReference type="KEGG" id="crq:GCK72_002544"/>
<dbReference type="Proteomes" id="UP000483820">
    <property type="component" value="Chromosome I"/>
</dbReference>
<dbReference type="CTD" id="9809919"/>
<dbReference type="InterPro" id="IPR001841">
    <property type="entry name" value="Znf_RING"/>
</dbReference>
<dbReference type="RefSeq" id="XP_003111960.2">
    <property type="nucleotide sequence ID" value="XM_003111912.2"/>
</dbReference>
<organism evidence="6 7">
    <name type="scientific">Caenorhabditis remanei</name>
    <name type="common">Caenorhabditis vulgaris</name>
    <dbReference type="NCBI Taxonomy" id="31234"/>
    <lineage>
        <taxon>Eukaryota</taxon>
        <taxon>Metazoa</taxon>
        <taxon>Ecdysozoa</taxon>
        <taxon>Nematoda</taxon>
        <taxon>Chromadorea</taxon>
        <taxon>Rhabditida</taxon>
        <taxon>Rhabditina</taxon>
        <taxon>Rhabditomorpha</taxon>
        <taxon>Rhabditoidea</taxon>
        <taxon>Rhabditidae</taxon>
        <taxon>Peloderinae</taxon>
        <taxon>Caenorhabditis</taxon>
    </lineage>
</organism>
<evidence type="ECO:0000313" key="7">
    <source>
        <dbReference type="Proteomes" id="UP000483820"/>
    </source>
</evidence>
<reference evidence="6 7" key="1">
    <citation type="submission" date="2019-12" db="EMBL/GenBank/DDBJ databases">
        <title>Chromosome-level assembly of the Caenorhabditis remanei genome.</title>
        <authorList>
            <person name="Teterina A.A."/>
            <person name="Willis J.H."/>
            <person name="Phillips P.C."/>
        </authorList>
    </citation>
    <scope>NUCLEOTIDE SEQUENCE [LARGE SCALE GENOMIC DNA]</scope>
    <source>
        <strain evidence="6 7">PX506</strain>
        <tissue evidence="6">Whole organism</tissue>
    </source>
</reference>
<proteinExistence type="predicted"/>
<keyword evidence="1 3" id="KW-0479">Metal-binding</keyword>
<dbReference type="PANTHER" id="PTHR21578">
    <property type="entry name" value="PROTEIN CBG03826"/>
    <property type="match status" value="1"/>
</dbReference>
<dbReference type="CDD" id="cd16619">
    <property type="entry name" value="mRING-HC-C4C4_TRIM37_C-VIII"/>
    <property type="match status" value="1"/>
</dbReference>
<dbReference type="SUPFAM" id="SSF57850">
    <property type="entry name" value="RING/U-box"/>
    <property type="match status" value="1"/>
</dbReference>
<evidence type="ECO:0000256" key="3">
    <source>
        <dbReference type="PROSITE-ProRule" id="PRU00175"/>
    </source>
</evidence>
<feature type="region of interest" description="Disordered" evidence="4">
    <location>
        <begin position="99"/>
        <end position="179"/>
    </location>
</feature>
<dbReference type="InterPro" id="IPR013083">
    <property type="entry name" value="Znf_RING/FYVE/PHD"/>
</dbReference>
<accession>A0A6A5HXK0</accession>
<dbReference type="Gene3D" id="3.30.40.10">
    <property type="entry name" value="Zinc/RING finger domain, C3HC4 (zinc finger)"/>
    <property type="match status" value="1"/>
</dbReference>
<protein>
    <recommendedName>
        <fullName evidence="5">RING-type domain-containing protein</fullName>
    </recommendedName>
</protein>
<name>A0A6A5HXK0_CAERE</name>
<feature type="compositionally biased region" description="Low complexity" evidence="4">
    <location>
        <begin position="169"/>
        <end position="178"/>
    </location>
</feature>
<dbReference type="EMBL" id="WUAV01000001">
    <property type="protein sequence ID" value="KAF1770722.1"/>
    <property type="molecule type" value="Genomic_DNA"/>
</dbReference>
<evidence type="ECO:0000259" key="5">
    <source>
        <dbReference type="PROSITE" id="PS50089"/>
    </source>
</evidence>
<feature type="region of interest" description="Disordered" evidence="4">
    <location>
        <begin position="1"/>
        <end position="21"/>
    </location>
</feature>
<feature type="compositionally biased region" description="Low complexity" evidence="4">
    <location>
        <begin position="99"/>
        <end position="112"/>
    </location>
</feature>
<dbReference type="GO" id="GO:0008270">
    <property type="term" value="F:zinc ion binding"/>
    <property type="evidence" value="ECO:0007669"/>
    <property type="project" value="UniProtKB-KW"/>
</dbReference>
<dbReference type="GeneID" id="9809919"/>
<dbReference type="PROSITE" id="PS50089">
    <property type="entry name" value="ZF_RING_2"/>
    <property type="match status" value="1"/>
</dbReference>
<evidence type="ECO:0000256" key="4">
    <source>
        <dbReference type="SAM" id="MobiDB-lite"/>
    </source>
</evidence>
<feature type="domain" description="RING-type" evidence="5">
    <location>
        <begin position="305"/>
        <end position="347"/>
    </location>
</feature>
<keyword evidence="2" id="KW-0862">Zinc</keyword>
<dbReference type="PANTHER" id="PTHR21578:SF9">
    <property type="entry name" value="RING-TYPE DOMAIN-CONTAINING PROTEIN"/>
    <property type="match status" value="1"/>
</dbReference>
<feature type="compositionally biased region" description="Basic and acidic residues" evidence="4">
    <location>
        <begin position="116"/>
        <end position="126"/>
    </location>
</feature>
<feature type="region of interest" description="Disordered" evidence="4">
    <location>
        <begin position="365"/>
        <end position="384"/>
    </location>
</feature>
<gene>
    <name evidence="6" type="ORF">GCK72_002544</name>
</gene>
<evidence type="ECO:0000256" key="1">
    <source>
        <dbReference type="ARBA" id="ARBA00022771"/>
    </source>
</evidence>
<sequence length="384" mass="42961">MTSVRRSTRRSSRFSLSAEDMEEQLRELRRYEQAMLDRMIAQNIQIGDNQETQPAPPQAPGIAPRRAAAIPMLFPDDESDSDDDVAVVIRAQQEARAVSSPRSRVVSAGSSSDDVDTGRRTYHDRPIAVTGPRAQSRSPAPNRIRPGNSITANFDQHPAAEPIRRRSSRQAAARRNNATHAPVPRGVVRTLFDHISATRGVLHPSTMGRDADINVHPIVHIVVPSDSSSDEDNFYNRLRVVPIGGVRAPTNSIRHRNVIPEVRIPRAGMYASNDPNRPYRRLPRSPVRFGTPFRVGTPVTTWGNCTMCFDSPIDPQGCNRCQQILGCKTCVNSWFESSESPSCPLCRRKWARKPDVARMTTIDKRKTAKATRRVPRRSRRSQVV</sequence>
<dbReference type="AlphaFoldDB" id="A0A6A5HXK0"/>
<keyword evidence="1 3" id="KW-0863">Zinc-finger</keyword>